<dbReference type="EMBL" id="JADCNL010000011">
    <property type="protein sequence ID" value="KAG0461634.1"/>
    <property type="molecule type" value="Genomic_DNA"/>
</dbReference>
<keyword evidence="5" id="KW-0677">Repeat</keyword>
<dbReference type="Pfam" id="PF00005">
    <property type="entry name" value="ABC_tran"/>
    <property type="match status" value="2"/>
</dbReference>
<dbReference type="Pfam" id="PF14510">
    <property type="entry name" value="ABC_trans_N"/>
    <property type="match status" value="1"/>
</dbReference>
<feature type="transmembrane region" description="Helical" evidence="10">
    <location>
        <begin position="591"/>
        <end position="620"/>
    </location>
</feature>
<gene>
    <name evidence="12" type="ORF">HPP92_021931</name>
</gene>
<dbReference type="InterPro" id="IPR003593">
    <property type="entry name" value="AAA+_ATPase"/>
</dbReference>
<dbReference type="FunFam" id="3.40.50.300:FF:000157">
    <property type="entry name" value="ABC transporter G family member 34"/>
    <property type="match status" value="1"/>
</dbReference>
<feature type="transmembrane region" description="Helical" evidence="10">
    <location>
        <begin position="1190"/>
        <end position="1215"/>
    </location>
</feature>
<evidence type="ECO:0000313" key="12">
    <source>
        <dbReference type="EMBL" id="KAG0461634.1"/>
    </source>
</evidence>
<proteinExistence type="inferred from homology"/>
<keyword evidence="3" id="KW-0813">Transport</keyword>
<name>A0A835UFZ1_VANPL</name>
<comment type="caution">
    <text evidence="12">The sequence shown here is derived from an EMBL/GenBank/DDBJ whole genome shotgun (WGS) entry which is preliminary data.</text>
</comment>
<dbReference type="Gene3D" id="3.40.50.300">
    <property type="entry name" value="P-loop containing nucleotide triphosphate hydrolases"/>
    <property type="match status" value="2"/>
</dbReference>
<dbReference type="InterPro" id="IPR013525">
    <property type="entry name" value="ABC2_TM"/>
</dbReference>
<feature type="transmembrane region" description="Helical" evidence="10">
    <location>
        <begin position="739"/>
        <end position="766"/>
    </location>
</feature>
<dbReference type="GO" id="GO:0016887">
    <property type="term" value="F:ATP hydrolysis activity"/>
    <property type="evidence" value="ECO:0007669"/>
    <property type="project" value="InterPro"/>
</dbReference>
<comment type="subcellular location">
    <subcellularLocation>
        <location evidence="1">Membrane</location>
        <topology evidence="1">Multi-pass membrane protein</topology>
    </subcellularLocation>
</comment>
<keyword evidence="9 10" id="KW-0472">Membrane</keyword>
<dbReference type="GO" id="GO:0005886">
    <property type="term" value="C:plasma membrane"/>
    <property type="evidence" value="ECO:0007669"/>
    <property type="project" value="UniProtKB-ARBA"/>
</dbReference>
<feature type="domain" description="ABC transporter" evidence="11">
    <location>
        <begin position="820"/>
        <end position="1064"/>
    </location>
</feature>
<keyword evidence="8 10" id="KW-1133">Transmembrane helix</keyword>
<dbReference type="InterPro" id="IPR003439">
    <property type="entry name" value="ABC_transporter-like_ATP-bd"/>
</dbReference>
<feature type="transmembrane region" description="Helical" evidence="10">
    <location>
        <begin position="632"/>
        <end position="653"/>
    </location>
</feature>
<dbReference type="PANTHER" id="PTHR19241">
    <property type="entry name" value="ATP-BINDING CASSETTE TRANSPORTER"/>
    <property type="match status" value="1"/>
</dbReference>
<feature type="transmembrane region" description="Helical" evidence="10">
    <location>
        <begin position="1160"/>
        <end position="1178"/>
    </location>
</feature>
<keyword evidence="4 10" id="KW-0812">Transmembrane</keyword>
<dbReference type="Proteomes" id="UP000636800">
    <property type="component" value="Chromosome 11"/>
</dbReference>
<feature type="transmembrane region" description="Helical" evidence="10">
    <location>
        <begin position="1270"/>
        <end position="1293"/>
    </location>
</feature>
<sequence>MEFLKAEMEEIGRNVGSSFRDHVEGFRWVEGEEGCGEVDEGDGRERELGELQLAAMERVRSVGGGRDAELGAGDRRVFIDELIRDVEEDNRRLLQKVKERMERVGVKLPTVEVRYRNLSVQARYEVVGGKPLPTIWNTIKSGINGLARLCGMKSRQIKVDILKEASGIIKPSRMTLLLGPPGCGKTTFLLALAGKLHKSLKVTGEITYNGFTFEEFYPEKTSAYISQHDLHIPQMTVKETLDFSARCQGIGVREDIVSEVRRREKMQGIVPDSSIDTFMKEISTKGWERTLQTDYIMKILGLDSCSNTIVGDAMRRGISGGQRKRLTTGEMMVGPTRVLFMDEISTGLDTSTTFQIVSCLQHLVHLSEITAVISLLQPAPETFELFDDIILMMEGRLSIMAPRSQVISFFEHCGFSCPERKGIADYLQEVISKKDQAQYWSIKEKPYSYISADEFLMQFKEFHTGKTLCEDLSMKCDKTQTQPSALSTRLFSLTKWELLKACLTREYLLMKRDAFVYVFKIMQLAIVAVITMTIFLRTEMAVDSKHSNYYMGAMFYTLIRLATNGVAELALTVSRLPVFYKQRDFHFYPAWAYAIPTIVLKIPFSLLESFIWTALTYFVIGYSPEAERFFKQFLVLFALHQMATALFRFLASICQTPSIASFAGNLSILIFCAFCGFILPRNSFRAWLGWGFWASPITYAEIAIAINEFDAPRWQKTLLGNVTIGKQALKSHGLNFGSYLYWLSLGVLLGFAFVFNFGFTMALSYLNSPVKSSTIVSQQQISSMHKAEKATSKIKNDITRKVVLPFRPLTMTFQDVQYFIDTPQVMREQGYTEKKLKLLNDITGAFRPGVLTALMGISGAGKTTLMDVLCGRKTVGYIEGDIRIGGYPKVQETFARISGYCEQNDIHSPNITVKESLVYSAYLRLSPDIEQKTKLEFVESVLETIELDNIKDALVGIPSVSGLTIEQRKRLTIAVELVSNPSIIFMDEPTSGLDARAAAIVMRAVKNVVDTGRTVVCTIHQPSIDIFESFDELFLMKRGGQIIYYGQLGHHSSKLIEYFERIPGVPKIKDNYNPATWMLEITATTMEKQLGLDYADLYINSALYQENKSLVKELSQPLIDSVELEFATRYPQNGWGQYKACLWKQNLSYWRSPAYNLTRFVYMLIVSICFGAIFWQYGKKIKSEQDVFNILGSMFLPMLFFGLNNSTAVLPIVAIERNVLYREKCAGMYATWAYSFAQVTVEIPYILTQAFIFVSIVYPSVGYYWTAYKVLSYFYSIFCSLLFATYLGMLLMAMSPNLEIANILASASYTLLNLFSGYLLPQPKIPKWWIWVYWICPTSWTLNGLLTSQYGNIKKDILVYGVPKPLNKFLEDYYNFHNDQLGLVAFALAFFPVACALLFAYFTGKLNFQRR</sequence>
<feature type="domain" description="ABC transporter" evidence="11">
    <location>
        <begin position="147"/>
        <end position="419"/>
    </location>
</feature>
<dbReference type="FunFam" id="3.40.50.300:FF:000179">
    <property type="entry name" value="ABC transporter G family member 34"/>
    <property type="match status" value="1"/>
</dbReference>
<evidence type="ECO:0000256" key="3">
    <source>
        <dbReference type="ARBA" id="ARBA00022448"/>
    </source>
</evidence>
<evidence type="ECO:0000313" key="13">
    <source>
        <dbReference type="Proteomes" id="UP000636800"/>
    </source>
</evidence>
<keyword evidence="13" id="KW-1185">Reference proteome</keyword>
<feature type="transmembrane region" description="Helical" evidence="10">
    <location>
        <begin position="548"/>
        <end position="571"/>
    </location>
</feature>
<dbReference type="CDD" id="cd03232">
    <property type="entry name" value="ABCG_PDR_domain2"/>
    <property type="match status" value="1"/>
</dbReference>
<dbReference type="InterPro" id="IPR029481">
    <property type="entry name" value="ABC_trans_N"/>
</dbReference>
<feature type="transmembrane region" description="Helical" evidence="10">
    <location>
        <begin position="514"/>
        <end position="536"/>
    </location>
</feature>
<evidence type="ECO:0000259" key="11">
    <source>
        <dbReference type="PROSITE" id="PS50893"/>
    </source>
</evidence>
<comment type="similarity">
    <text evidence="2">Belongs to the ABC transporter superfamily. ABCG family. PDR (TC 3.A.1.205) subfamily.</text>
</comment>
<dbReference type="InterPro" id="IPR027417">
    <property type="entry name" value="P-loop_NTPase"/>
</dbReference>
<evidence type="ECO:0000256" key="4">
    <source>
        <dbReference type="ARBA" id="ARBA00022692"/>
    </source>
</evidence>
<feature type="transmembrane region" description="Helical" evidence="10">
    <location>
        <begin position="1236"/>
        <end position="1258"/>
    </location>
</feature>
<keyword evidence="7" id="KW-0067">ATP-binding</keyword>
<dbReference type="SUPFAM" id="SSF52540">
    <property type="entry name" value="P-loop containing nucleoside triphosphate hydrolases"/>
    <property type="match status" value="2"/>
</dbReference>
<evidence type="ECO:0000256" key="5">
    <source>
        <dbReference type="ARBA" id="ARBA00022737"/>
    </source>
</evidence>
<evidence type="ECO:0000256" key="2">
    <source>
        <dbReference type="ARBA" id="ARBA00006012"/>
    </source>
</evidence>
<evidence type="ECO:0000256" key="6">
    <source>
        <dbReference type="ARBA" id="ARBA00022741"/>
    </source>
</evidence>
<dbReference type="Pfam" id="PF01061">
    <property type="entry name" value="ABC2_membrane"/>
    <property type="match status" value="2"/>
</dbReference>
<evidence type="ECO:0000256" key="8">
    <source>
        <dbReference type="ARBA" id="ARBA00022989"/>
    </source>
</evidence>
<organism evidence="12 13">
    <name type="scientific">Vanilla planifolia</name>
    <name type="common">Vanilla</name>
    <dbReference type="NCBI Taxonomy" id="51239"/>
    <lineage>
        <taxon>Eukaryota</taxon>
        <taxon>Viridiplantae</taxon>
        <taxon>Streptophyta</taxon>
        <taxon>Embryophyta</taxon>
        <taxon>Tracheophyta</taxon>
        <taxon>Spermatophyta</taxon>
        <taxon>Magnoliopsida</taxon>
        <taxon>Liliopsida</taxon>
        <taxon>Asparagales</taxon>
        <taxon>Orchidaceae</taxon>
        <taxon>Vanilloideae</taxon>
        <taxon>Vanilleae</taxon>
        <taxon>Vanilla</taxon>
    </lineage>
</organism>
<dbReference type="Pfam" id="PF08370">
    <property type="entry name" value="PDR_assoc"/>
    <property type="match status" value="1"/>
</dbReference>
<dbReference type="GO" id="GO:0005524">
    <property type="term" value="F:ATP binding"/>
    <property type="evidence" value="ECO:0007669"/>
    <property type="project" value="UniProtKB-KW"/>
</dbReference>
<feature type="transmembrane region" description="Helical" evidence="10">
    <location>
        <begin position="1300"/>
        <end position="1320"/>
    </location>
</feature>
<feature type="transmembrane region" description="Helical" evidence="10">
    <location>
        <begin position="1381"/>
        <end position="1402"/>
    </location>
</feature>
<dbReference type="InterPro" id="IPR013581">
    <property type="entry name" value="PDR_assoc"/>
</dbReference>
<accession>A0A835UFZ1</accession>
<dbReference type="SMART" id="SM00382">
    <property type="entry name" value="AAA"/>
    <property type="match status" value="2"/>
</dbReference>
<evidence type="ECO:0000256" key="10">
    <source>
        <dbReference type="SAM" id="Phobius"/>
    </source>
</evidence>
<dbReference type="PROSITE" id="PS50893">
    <property type="entry name" value="ABC_TRANSPORTER_2"/>
    <property type="match status" value="2"/>
</dbReference>
<protein>
    <recommendedName>
        <fullName evidence="11">ABC transporter domain-containing protein</fullName>
    </recommendedName>
</protein>
<evidence type="ECO:0000256" key="7">
    <source>
        <dbReference type="ARBA" id="ARBA00022840"/>
    </source>
</evidence>
<keyword evidence="6" id="KW-0547">Nucleotide-binding</keyword>
<reference evidence="12 13" key="1">
    <citation type="journal article" date="2020" name="Nat. Food">
        <title>A phased Vanilla planifolia genome enables genetic improvement of flavour and production.</title>
        <authorList>
            <person name="Hasing T."/>
            <person name="Tang H."/>
            <person name="Brym M."/>
            <person name="Khazi F."/>
            <person name="Huang T."/>
            <person name="Chambers A.H."/>
        </authorList>
    </citation>
    <scope>NUCLEOTIDE SEQUENCE [LARGE SCALE GENOMIC DNA]</scope>
    <source>
        <tissue evidence="12">Leaf</tissue>
    </source>
</reference>
<evidence type="ECO:0000256" key="1">
    <source>
        <dbReference type="ARBA" id="ARBA00004141"/>
    </source>
</evidence>
<dbReference type="InterPro" id="IPR034003">
    <property type="entry name" value="ABCG_PDR_2"/>
</dbReference>
<dbReference type="GO" id="GO:0140359">
    <property type="term" value="F:ABC-type transporter activity"/>
    <property type="evidence" value="ECO:0007669"/>
    <property type="project" value="InterPro"/>
</dbReference>
<evidence type="ECO:0000256" key="9">
    <source>
        <dbReference type="ARBA" id="ARBA00023136"/>
    </source>
</evidence>
<feature type="transmembrane region" description="Helical" evidence="10">
    <location>
        <begin position="659"/>
        <end position="679"/>
    </location>
</feature>